<feature type="signal peptide" evidence="1">
    <location>
        <begin position="1"/>
        <end position="19"/>
    </location>
</feature>
<protein>
    <recommendedName>
        <fullName evidence="3">Secreted protein</fullName>
    </recommendedName>
</protein>
<dbReference type="HOGENOM" id="CLU_1801156_0_0_1"/>
<proteinExistence type="predicted"/>
<gene>
    <name evidence="2" type="ORF">SERLADRAFT_463808</name>
</gene>
<reference evidence="2" key="1">
    <citation type="submission" date="2011-04" db="EMBL/GenBank/DDBJ databases">
        <title>Evolution of plant cell wall degrading machinery underlies the functional diversity of forest fungi.</title>
        <authorList>
            <consortium name="US DOE Joint Genome Institute (JGI-PGF)"/>
            <person name="Eastwood D.C."/>
            <person name="Floudas D."/>
            <person name="Binder M."/>
            <person name="Majcherczyk A."/>
            <person name="Schneider P."/>
            <person name="Aerts A."/>
            <person name="Asiegbu F.O."/>
            <person name="Baker S.E."/>
            <person name="Barry K."/>
            <person name="Bendiksby M."/>
            <person name="Blumentritt M."/>
            <person name="Coutinho P.M."/>
            <person name="Cullen D."/>
            <person name="Cullen D."/>
            <person name="Gathman A."/>
            <person name="Goodell B."/>
            <person name="Henrissat B."/>
            <person name="Ihrmark K."/>
            <person name="Kauserud H."/>
            <person name="Kohler A."/>
            <person name="LaButti K."/>
            <person name="Lapidus A."/>
            <person name="Lavin J.L."/>
            <person name="Lee Y.-H."/>
            <person name="Lindquist E."/>
            <person name="Lilly W."/>
            <person name="Lucas S."/>
            <person name="Morin E."/>
            <person name="Murat C."/>
            <person name="Oguiza J.A."/>
            <person name="Park J."/>
            <person name="Pisabarro A.G."/>
            <person name="Riley R."/>
            <person name="Rosling A."/>
            <person name="Salamov A."/>
            <person name="Schmidt O."/>
            <person name="Schmutz J."/>
            <person name="Skrede I."/>
            <person name="Stenlid J."/>
            <person name="Wiebenga A."/>
            <person name="Xie X."/>
            <person name="Kues U."/>
            <person name="Hibbett D.S."/>
            <person name="Hoffmeister D."/>
            <person name="Hogberg N."/>
            <person name="Martin F."/>
            <person name="Grigoriev I.V."/>
            <person name="Watkinson S.C."/>
        </authorList>
    </citation>
    <scope>NUCLEOTIDE SEQUENCE</scope>
    <source>
        <strain evidence="2">S7.9</strain>
    </source>
</reference>
<dbReference type="KEGG" id="sla:SERLADRAFT_463808"/>
<dbReference type="EMBL" id="GL945432">
    <property type="protein sequence ID" value="EGO26607.1"/>
    <property type="molecule type" value="Genomic_DNA"/>
</dbReference>
<sequence length="144" mass="16758">MLYVCFIFICQCHPRYTTATRPSYCYILWPHFFIPERSLSQAKTFEFQTRRLVCGPPNMYISQLCRGQGEPCMNIVRIGSGTSTFSETPLESKSNANDYQQWNPTVNCYIARSYKKFFAYSHLCSHIHTYQTHGISQSKMTAHN</sequence>
<keyword evidence="1" id="KW-0732">Signal</keyword>
<organism>
    <name type="scientific">Serpula lacrymans var. lacrymans (strain S7.9)</name>
    <name type="common">Dry rot fungus</name>
    <dbReference type="NCBI Taxonomy" id="578457"/>
    <lineage>
        <taxon>Eukaryota</taxon>
        <taxon>Fungi</taxon>
        <taxon>Dikarya</taxon>
        <taxon>Basidiomycota</taxon>
        <taxon>Agaricomycotina</taxon>
        <taxon>Agaricomycetes</taxon>
        <taxon>Agaricomycetidae</taxon>
        <taxon>Boletales</taxon>
        <taxon>Coniophorineae</taxon>
        <taxon>Serpulaceae</taxon>
        <taxon>Serpula</taxon>
    </lineage>
</organism>
<evidence type="ECO:0000313" key="2">
    <source>
        <dbReference type="EMBL" id="EGO26607.1"/>
    </source>
</evidence>
<name>F8NQK1_SERL9</name>
<dbReference type="AlphaFoldDB" id="F8NQK1"/>
<evidence type="ECO:0008006" key="3">
    <source>
        <dbReference type="Google" id="ProtNLM"/>
    </source>
</evidence>
<dbReference type="Proteomes" id="UP000008064">
    <property type="component" value="Unassembled WGS sequence"/>
</dbReference>
<feature type="chain" id="PRO_5003376199" description="Secreted protein" evidence="1">
    <location>
        <begin position="20"/>
        <end position="144"/>
    </location>
</feature>
<dbReference type="RefSeq" id="XP_007316780.1">
    <property type="nucleotide sequence ID" value="XM_007316718.1"/>
</dbReference>
<evidence type="ECO:0000256" key="1">
    <source>
        <dbReference type="SAM" id="SignalP"/>
    </source>
</evidence>
<feature type="non-terminal residue" evidence="2">
    <location>
        <position position="144"/>
    </location>
</feature>
<accession>F8NQK1</accession>
<dbReference type="GeneID" id="18818635"/>